<dbReference type="RefSeq" id="XP_008026777.1">
    <property type="nucleotide sequence ID" value="XM_008028586.1"/>
</dbReference>
<dbReference type="AlphaFoldDB" id="R0KBJ3"/>
<dbReference type="GeneID" id="19404599"/>
<dbReference type="Proteomes" id="UP000016935">
    <property type="component" value="Unassembled WGS sequence"/>
</dbReference>
<reference evidence="2 3" key="2">
    <citation type="journal article" date="2013" name="PLoS Genet.">
        <title>Comparative genome structure, secondary metabolite, and effector coding capacity across Cochliobolus pathogens.</title>
        <authorList>
            <person name="Condon B.J."/>
            <person name="Leng Y."/>
            <person name="Wu D."/>
            <person name="Bushley K.E."/>
            <person name="Ohm R.A."/>
            <person name="Otillar R."/>
            <person name="Martin J."/>
            <person name="Schackwitz W."/>
            <person name="Grimwood J."/>
            <person name="MohdZainudin N."/>
            <person name="Xue C."/>
            <person name="Wang R."/>
            <person name="Manning V.A."/>
            <person name="Dhillon B."/>
            <person name="Tu Z.J."/>
            <person name="Steffenson B.J."/>
            <person name="Salamov A."/>
            <person name="Sun H."/>
            <person name="Lowry S."/>
            <person name="LaButti K."/>
            <person name="Han J."/>
            <person name="Copeland A."/>
            <person name="Lindquist E."/>
            <person name="Barry K."/>
            <person name="Schmutz J."/>
            <person name="Baker S.E."/>
            <person name="Ciuffetti L.M."/>
            <person name="Grigoriev I.V."/>
            <person name="Zhong S."/>
            <person name="Turgeon B.G."/>
        </authorList>
    </citation>
    <scope>NUCLEOTIDE SEQUENCE [LARGE SCALE GENOMIC DNA]</scope>
    <source>
        <strain evidence="3">28A</strain>
    </source>
</reference>
<evidence type="ECO:0000313" key="2">
    <source>
        <dbReference type="EMBL" id="EOA85587.1"/>
    </source>
</evidence>
<keyword evidence="3" id="KW-1185">Reference proteome</keyword>
<gene>
    <name evidence="2" type="ORF">SETTUDRAFT_40225</name>
</gene>
<sequence>MATAPDKHDLLGFPGTDLEHPKHYTRKLWLVAEDDRKLYPKFIDEEVIKLASHVNTVVNTYVKEEEKRSGDDFLKQEAVHILKTLGFGQRIWGDGSGAETRLKSNVPGERPRWGVHTDSGYKSNDEDR</sequence>
<accession>R0KBJ3</accession>
<dbReference type="OrthoDB" id="3798977at2759"/>
<protein>
    <submittedName>
        <fullName evidence="2">Uncharacterized protein</fullName>
    </submittedName>
</protein>
<feature type="region of interest" description="Disordered" evidence="1">
    <location>
        <begin position="93"/>
        <end position="128"/>
    </location>
</feature>
<proteinExistence type="predicted"/>
<dbReference type="HOGENOM" id="CLU_1960935_0_0_1"/>
<organism evidence="2 3">
    <name type="scientific">Exserohilum turcicum (strain 28A)</name>
    <name type="common">Northern leaf blight fungus</name>
    <name type="synonym">Setosphaeria turcica</name>
    <dbReference type="NCBI Taxonomy" id="671987"/>
    <lineage>
        <taxon>Eukaryota</taxon>
        <taxon>Fungi</taxon>
        <taxon>Dikarya</taxon>
        <taxon>Ascomycota</taxon>
        <taxon>Pezizomycotina</taxon>
        <taxon>Dothideomycetes</taxon>
        <taxon>Pleosporomycetidae</taxon>
        <taxon>Pleosporales</taxon>
        <taxon>Pleosporineae</taxon>
        <taxon>Pleosporaceae</taxon>
        <taxon>Exserohilum</taxon>
    </lineage>
</organism>
<reference evidence="2 3" key="1">
    <citation type="journal article" date="2012" name="PLoS Pathog.">
        <title>Diverse lifestyles and strategies of plant pathogenesis encoded in the genomes of eighteen Dothideomycetes fungi.</title>
        <authorList>
            <person name="Ohm R.A."/>
            <person name="Feau N."/>
            <person name="Henrissat B."/>
            <person name="Schoch C.L."/>
            <person name="Horwitz B.A."/>
            <person name="Barry K.W."/>
            <person name="Condon B.J."/>
            <person name="Copeland A.C."/>
            <person name="Dhillon B."/>
            <person name="Glaser F."/>
            <person name="Hesse C.N."/>
            <person name="Kosti I."/>
            <person name="LaButti K."/>
            <person name="Lindquist E.A."/>
            <person name="Lucas S."/>
            <person name="Salamov A.A."/>
            <person name="Bradshaw R.E."/>
            <person name="Ciuffetti L."/>
            <person name="Hamelin R.C."/>
            <person name="Kema G.H.J."/>
            <person name="Lawrence C."/>
            <person name="Scott J.A."/>
            <person name="Spatafora J.W."/>
            <person name="Turgeon B.G."/>
            <person name="de Wit P.J.G.M."/>
            <person name="Zhong S."/>
            <person name="Goodwin S.B."/>
            <person name="Grigoriev I.V."/>
        </authorList>
    </citation>
    <scope>NUCLEOTIDE SEQUENCE [LARGE SCALE GENOMIC DNA]</scope>
    <source>
        <strain evidence="3">28A</strain>
    </source>
</reference>
<name>R0KBJ3_EXST2</name>
<evidence type="ECO:0000256" key="1">
    <source>
        <dbReference type="SAM" id="MobiDB-lite"/>
    </source>
</evidence>
<evidence type="ECO:0000313" key="3">
    <source>
        <dbReference type="Proteomes" id="UP000016935"/>
    </source>
</evidence>
<dbReference type="EMBL" id="KB908670">
    <property type="protein sequence ID" value="EOA85587.1"/>
    <property type="molecule type" value="Genomic_DNA"/>
</dbReference>